<dbReference type="RefSeq" id="WP_187023094.1">
    <property type="nucleotide sequence ID" value="NZ_JACOPB010000010.1"/>
</dbReference>
<keyword evidence="1" id="KW-0805">Transcription regulation</keyword>
<dbReference type="InterPro" id="IPR001034">
    <property type="entry name" value="DeoR_HTH"/>
</dbReference>
<evidence type="ECO:0000256" key="2">
    <source>
        <dbReference type="ARBA" id="ARBA00023163"/>
    </source>
</evidence>
<dbReference type="InterPro" id="IPR028349">
    <property type="entry name" value="PafC-like"/>
</dbReference>
<keyword evidence="2" id="KW-0804">Transcription</keyword>
<dbReference type="PANTHER" id="PTHR34580">
    <property type="match status" value="1"/>
</dbReference>
<keyword evidence="5" id="KW-1185">Reference proteome</keyword>
<dbReference type="Gene3D" id="1.10.10.10">
    <property type="entry name" value="Winged helix-like DNA-binding domain superfamily/Winged helix DNA-binding domain"/>
    <property type="match status" value="1"/>
</dbReference>
<reference evidence="4 5" key="1">
    <citation type="submission" date="2020-08" db="EMBL/GenBank/DDBJ databases">
        <title>Genome public.</title>
        <authorList>
            <person name="Liu C."/>
            <person name="Sun Q."/>
        </authorList>
    </citation>
    <scope>NUCLEOTIDE SEQUENCE [LARGE SCALE GENOMIC DNA]</scope>
    <source>
        <strain evidence="4 5">NSJ-66</strain>
    </source>
</reference>
<dbReference type="InterPro" id="IPR013196">
    <property type="entry name" value="HTH_11"/>
</dbReference>
<dbReference type="InterPro" id="IPR057727">
    <property type="entry name" value="WCX_dom"/>
</dbReference>
<evidence type="ECO:0000259" key="3">
    <source>
        <dbReference type="PROSITE" id="PS51000"/>
    </source>
</evidence>
<dbReference type="PROSITE" id="PS52050">
    <property type="entry name" value="WYL"/>
    <property type="match status" value="1"/>
</dbReference>
<dbReference type="EMBL" id="JACOPB010000010">
    <property type="protein sequence ID" value="MBC5710228.1"/>
    <property type="molecule type" value="Genomic_DNA"/>
</dbReference>
<dbReference type="InterPro" id="IPR026881">
    <property type="entry name" value="WYL_dom"/>
</dbReference>
<accession>A0ABR7HAM5</accession>
<dbReference type="PROSITE" id="PS51000">
    <property type="entry name" value="HTH_DEOR_2"/>
    <property type="match status" value="1"/>
</dbReference>
<evidence type="ECO:0000313" key="5">
    <source>
        <dbReference type="Proteomes" id="UP000634672"/>
    </source>
</evidence>
<dbReference type="Pfam" id="PF13280">
    <property type="entry name" value="WYL"/>
    <property type="match status" value="1"/>
</dbReference>
<sequence length="299" mass="34440">MQMKRLFQIVYYLLENGKSSAPELANKFEVSTRTIYRDLDSISAAGIPIYATQGNGGGISLMENYVLDKSIFSEKEQEQILIALQGIASTEGENADELLSKLSALFQIKWTDWIEVDFSDWNKNKADQIFSEIKKAIFDRRIVTFSYFGSNGQYLSRSVKPLKLIFKGNDWYLYGFCLLRNDYRFFKLTRIKDLVISAETFIRDVSDLPKNKMELPYYNTVSVTLKFSPQVAFRVYDEFAENITTDGENNLYVTADLPDHQVLYHYLLTFGDNVEVISPSHIRAGIKEKVCSILKKYET</sequence>
<proteinExistence type="predicted"/>
<comment type="caution">
    <text evidence="4">The sequence shown here is derived from an EMBL/GenBank/DDBJ whole genome shotgun (WGS) entry which is preliminary data.</text>
</comment>
<dbReference type="Pfam" id="PF25583">
    <property type="entry name" value="WCX"/>
    <property type="match status" value="1"/>
</dbReference>
<dbReference type="InterPro" id="IPR051534">
    <property type="entry name" value="CBASS_pafABC_assoc_protein"/>
</dbReference>
<dbReference type="PANTHER" id="PTHR34580:SF1">
    <property type="entry name" value="PROTEIN PAFC"/>
    <property type="match status" value="1"/>
</dbReference>
<name>A0ABR7HAM5_9FIRM</name>
<dbReference type="Pfam" id="PF08279">
    <property type="entry name" value="HTH_11"/>
    <property type="match status" value="1"/>
</dbReference>
<feature type="domain" description="HTH deoR-type" evidence="3">
    <location>
        <begin position="2"/>
        <end position="60"/>
    </location>
</feature>
<gene>
    <name evidence="4" type="ORF">H8S75_19945</name>
</gene>
<evidence type="ECO:0000313" key="4">
    <source>
        <dbReference type="EMBL" id="MBC5710228.1"/>
    </source>
</evidence>
<organism evidence="4 5">
    <name type="scientific">Hungatella hominis</name>
    <dbReference type="NCBI Taxonomy" id="2763050"/>
    <lineage>
        <taxon>Bacteria</taxon>
        <taxon>Bacillati</taxon>
        <taxon>Bacillota</taxon>
        <taxon>Clostridia</taxon>
        <taxon>Lachnospirales</taxon>
        <taxon>Lachnospiraceae</taxon>
        <taxon>Hungatella</taxon>
    </lineage>
</organism>
<dbReference type="Proteomes" id="UP000634672">
    <property type="component" value="Unassembled WGS sequence"/>
</dbReference>
<dbReference type="PIRSF" id="PIRSF016838">
    <property type="entry name" value="PafC"/>
    <property type="match status" value="1"/>
</dbReference>
<dbReference type="InterPro" id="IPR036388">
    <property type="entry name" value="WH-like_DNA-bd_sf"/>
</dbReference>
<evidence type="ECO:0000256" key="1">
    <source>
        <dbReference type="ARBA" id="ARBA00023015"/>
    </source>
</evidence>
<dbReference type="SUPFAM" id="SSF46785">
    <property type="entry name" value="Winged helix' DNA-binding domain"/>
    <property type="match status" value="1"/>
</dbReference>
<dbReference type="InterPro" id="IPR036390">
    <property type="entry name" value="WH_DNA-bd_sf"/>
</dbReference>
<protein>
    <submittedName>
        <fullName evidence="4">YafY family transcriptional regulator</fullName>
    </submittedName>
</protein>